<dbReference type="AlphaFoldDB" id="A0A3M7PCT2"/>
<proteinExistence type="predicted"/>
<reference evidence="1 2" key="1">
    <citation type="journal article" date="2018" name="Sci. Rep.">
        <title>Genomic signatures of local adaptation to the degree of environmental predictability in rotifers.</title>
        <authorList>
            <person name="Franch-Gras L."/>
            <person name="Hahn C."/>
            <person name="Garcia-Roger E.M."/>
            <person name="Carmona M.J."/>
            <person name="Serra M."/>
            <person name="Gomez A."/>
        </authorList>
    </citation>
    <scope>NUCLEOTIDE SEQUENCE [LARGE SCALE GENOMIC DNA]</scope>
    <source>
        <strain evidence="1">HYR1</strain>
    </source>
</reference>
<protein>
    <submittedName>
        <fullName evidence="1">Uncharacterized protein</fullName>
    </submittedName>
</protein>
<organism evidence="1 2">
    <name type="scientific">Brachionus plicatilis</name>
    <name type="common">Marine rotifer</name>
    <name type="synonym">Brachionus muelleri</name>
    <dbReference type="NCBI Taxonomy" id="10195"/>
    <lineage>
        <taxon>Eukaryota</taxon>
        <taxon>Metazoa</taxon>
        <taxon>Spiralia</taxon>
        <taxon>Gnathifera</taxon>
        <taxon>Rotifera</taxon>
        <taxon>Eurotatoria</taxon>
        <taxon>Monogononta</taxon>
        <taxon>Pseudotrocha</taxon>
        <taxon>Ploima</taxon>
        <taxon>Brachionidae</taxon>
        <taxon>Brachionus</taxon>
    </lineage>
</organism>
<dbReference type="EMBL" id="REGN01012117">
    <property type="protein sequence ID" value="RMZ96527.1"/>
    <property type="molecule type" value="Genomic_DNA"/>
</dbReference>
<evidence type="ECO:0000313" key="1">
    <source>
        <dbReference type="EMBL" id="RMZ96527.1"/>
    </source>
</evidence>
<evidence type="ECO:0000313" key="2">
    <source>
        <dbReference type="Proteomes" id="UP000276133"/>
    </source>
</evidence>
<dbReference type="Proteomes" id="UP000276133">
    <property type="component" value="Unassembled WGS sequence"/>
</dbReference>
<accession>A0A3M7PCT2</accession>
<keyword evidence="2" id="KW-1185">Reference proteome</keyword>
<sequence length="71" mass="8052">MSIGAAKLKFKLNSLRTFLHLPLIEIKSTLVNPAFDVRKKPKKTLLSDDDIVKLVTNQTDPIDEVIVDEYN</sequence>
<gene>
    <name evidence="1" type="ORF">BpHYR1_008773</name>
</gene>
<comment type="caution">
    <text evidence="1">The sequence shown here is derived from an EMBL/GenBank/DDBJ whole genome shotgun (WGS) entry which is preliminary data.</text>
</comment>
<name>A0A3M7PCT2_BRAPC</name>